<sequence>MEATKTPEGNLKALTLTASSEQIEPVSLTMDVEFGAPDGTLAGYEFDPGTPTFIVTNYSMGAHCCTMARALTFDDVKLVPVDVGDFDGSALSIRDLDNDGTVEIDSVDQRFLYAFDSYAMSLAARKIMKIRGVSIDDVTADPPYETYLISQITKYENECYNGTSAGLCAGLLGTAAKVGLYSSIASRVPFKAIDAAMEKTYLECSAEDCGQQKMFGNFREAVESRLKSWNYNTTSSMNDRVRDYFRTLASYRKGFGSPSKDQESPCAYAPVKFSMNKDETFVHVEGQEYTCRVERVNTLGNAAVGLGLCTSEGENYSTLLAMELKNDTLYMNSIFNGGVYSNREPAILPACR</sequence>
<reference evidence="1" key="1">
    <citation type="submission" date="2021-01" db="EMBL/GenBank/DDBJ databases">
        <title>Rhizobium sp. strain KVB221 16S ribosomal RNA gene Genome sequencing and assembly.</title>
        <authorList>
            <person name="Kang M."/>
        </authorList>
    </citation>
    <scope>NUCLEOTIDE SEQUENCE</scope>
    <source>
        <strain evidence="1">KVB221</strain>
    </source>
</reference>
<evidence type="ECO:0000313" key="2">
    <source>
        <dbReference type="Proteomes" id="UP000633219"/>
    </source>
</evidence>
<evidence type="ECO:0000313" key="1">
    <source>
        <dbReference type="EMBL" id="MBL0373081.1"/>
    </source>
</evidence>
<dbReference type="AlphaFoldDB" id="A0A936YU06"/>
<dbReference type="RefSeq" id="WP_201658971.1">
    <property type="nucleotide sequence ID" value="NZ_JAEQNC010000007.1"/>
</dbReference>
<name>A0A936YU06_9HYPH</name>
<dbReference type="Proteomes" id="UP000633219">
    <property type="component" value="Unassembled WGS sequence"/>
</dbReference>
<organism evidence="1 2">
    <name type="scientific">Rhizobium setariae</name>
    <dbReference type="NCBI Taxonomy" id="2801340"/>
    <lineage>
        <taxon>Bacteria</taxon>
        <taxon>Pseudomonadati</taxon>
        <taxon>Pseudomonadota</taxon>
        <taxon>Alphaproteobacteria</taxon>
        <taxon>Hyphomicrobiales</taxon>
        <taxon>Rhizobiaceae</taxon>
        <taxon>Rhizobium/Agrobacterium group</taxon>
        <taxon>Rhizobium</taxon>
    </lineage>
</organism>
<protein>
    <submittedName>
        <fullName evidence="1">Uncharacterized protein</fullName>
    </submittedName>
</protein>
<proteinExistence type="predicted"/>
<accession>A0A936YU06</accession>
<comment type="caution">
    <text evidence="1">The sequence shown here is derived from an EMBL/GenBank/DDBJ whole genome shotgun (WGS) entry which is preliminary data.</text>
</comment>
<dbReference type="EMBL" id="JAEQNC010000007">
    <property type="protein sequence ID" value="MBL0373081.1"/>
    <property type="molecule type" value="Genomic_DNA"/>
</dbReference>
<keyword evidence="2" id="KW-1185">Reference proteome</keyword>
<gene>
    <name evidence="1" type="ORF">JJB09_13685</name>
</gene>